<name>A0A9P5CHY8_9HYPO</name>
<comment type="caution">
    <text evidence="1">The sequence shown here is derived from an EMBL/GenBank/DDBJ whole genome shotgun (WGS) entry which is preliminary data.</text>
</comment>
<proteinExistence type="predicted"/>
<protein>
    <submittedName>
        <fullName evidence="1">Uncharacterized protein</fullName>
    </submittedName>
</protein>
<dbReference type="EMBL" id="QLNT01000003">
    <property type="protein sequence ID" value="KAF3075393.1"/>
    <property type="molecule type" value="Genomic_DNA"/>
</dbReference>
<evidence type="ECO:0000313" key="2">
    <source>
        <dbReference type="Proteomes" id="UP000801864"/>
    </source>
</evidence>
<organism evidence="1 2">
    <name type="scientific">Trichoderma lentiforme</name>
    <dbReference type="NCBI Taxonomy" id="1567552"/>
    <lineage>
        <taxon>Eukaryota</taxon>
        <taxon>Fungi</taxon>
        <taxon>Dikarya</taxon>
        <taxon>Ascomycota</taxon>
        <taxon>Pezizomycotina</taxon>
        <taxon>Sordariomycetes</taxon>
        <taxon>Hypocreomycetidae</taxon>
        <taxon>Hypocreales</taxon>
        <taxon>Hypocreaceae</taxon>
        <taxon>Trichoderma</taxon>
    </lineage>
</organism>
<dbReference type="AlphaFoldDB" id="A0A9P5CHY8"/>
<gene>
    <name evidence="1" type="ORF">CFAM422_002031</name>
</gene>
<reference evidence="1 2" key="1">
    <citation type="submission" date="2018-06" db="EMBL/GenBank/DDBJ databases">
        <title>Genome analysis of cellulolytic fungus Trichoderma lentiforme CFAM-422.</title>
        <authorList>
            <person name="Steindorff A.S."/>
            <person name="Formighieri E.F."/>
            <person name="Midorikawa G.E.O."/>
            <person name="Tamietti M.S."/>
            <person name="Ramos E.Z."/>
            <person name="Silva A.S."/>
            <person name="Bon E.P.S."/>
            <person name="Mendes T.D."/>
            <person name="Damaso M.C.T."/>
            <person name="Favaro L.C.L."/>
        </authorList>
    </citation>
    <scope>NUCLEOTIDE SEQUENCE [LARGE SCALE GENOMIC DNA]</scope>
    <source>
        <strain evidence="1 2">CFAM-422</strain>
    </source>
</reference>
<dbReference type="Proteomes" id="UP000801864">
    <property type="component" value="Unassembled WGS sequence"/>
</dbReference>
<sequence length="103" mass="11271">MTDGQSASRPSRAPSDDPLFAASTRIRQAWIGQDMTGQVAGCLTLALSRASDCVLRERALLESGRQSVIRLQPMTCPEGYSAVERGSPIGWVKDARRSTRRIH</sequence>
<evidence type="ECO:0000313" key="1">
    <source>
        <dbReference type="EMBL" id="KAF3075393.1"/>
    </source>
</evidence>
<accession>A0A9P5CHY8</accession>
<keyword evidence="2" id="KW-1185">Reference proteome</keyword>